<sequence length="202" mass="21660">MVCLKAIVRPRRQDSAPEKVNEPSLTLPPCCLAMSGPSNVTQEPVLVPSTDPEAVQPSMPPDVDVVIDPPTADQQPAIVADDEAGEADTVIACPLPHHKRKKPFGYKICGFFQHLINQFPIPCRICCYLWCPCCIPCPLPTEQAVDGEPSVHITAEAVVDVPAEHSASPPIDGSSLSPKRSSILRPDIFEEPTALRPSASAA</sequence>
<gene>
    <name evidence="1" type="ORF">SEPCBS119000_005231</name>
</gene>
<name>A0ABP0DYB7_9PEZI</name>
<reference evidence="1 2" key="1">
    <citation type="submission" date="2024-01" db="EMBL/GenBank/DDBJ databases">
        <authorList>
            <person name="Allen C."/>
            <person name="Tagirdzhanova G."/>
        </authorList>
    </citation>
    <scope>NUCLEOTIDE SEQUENCE [LARGE SCALE GENOMIC DNA]</scope>
    <source>
        <strain evidence="1 2">CBS 119000</strain>
    </source>
</reference>
<protein>
    <submittedName>
        <fullName evidence="1">Uncharacterized protein</fullName>
    </submittedName>
</protein>
<organism evidence="1 2">
    <name type="scientific">Sporothrix epigloea</name>
    <dbReference type="NCBI Taxonomy" id="1892477"/>
    <lineage>
        <taxon>Eukaryota</taxon>
        <taxon>Fungi</taxon>
        <taxon>Dikarya</taxon>
        <taxon>Ascomycota</taxon>
        <taxon>Pezizomycotina</taxon>
        <taxon>Sordariomycetes</taxon>
        <taxon>Sordariomycetidae</taxon>
        <taxon>Ophiostomatales</taxon>
        <taxon>Ophiostomataceae</taxon>
        <taxon>Sporothrix</taxon>
    </lineage>
</organism>
<accession>A0ABP0DYB7</accession>
<dbReference type="Proteomes" id="UP001642502">
    <property type="component" value="Unassembled WGS sequence"/>
</dbReference>
<keyword evidence="2" id="KW-1185">Reference proteome</keyword>
<comment type="caution">
    <text evidence="1">The sequence shown here is derived from an EMBL/GenBank/DDBJ whole genome shotgun (WGS) entry which is preliminary data.</text>
</comment>
<proteinExistence type="predicted"/>
<evidence type="ECO:0000313" key="1">
    <source>
        <dbReference type="EMBL" id="CAK7272638.1"/>
    </source>
</evidence>
<dbReference type="EMBL" id="CAWUON010000093">
    <property type="protein sequence ID" value="CAK7272638.1"/>
    <property type="molecule type" value="Genomic_DNA"/>
</dbReference>
<evidence type="ECO:0000313" key="2">
    <source>
        <dbReference type="Proteomes" id="UP001642502"/>
    </source>
</evidence>